<dbReference type="Proteomes" id="UP000253141">
    <property type="component" value="Unassembled WGS sequence"/>
</dbReference>
<protein>
    <submittedName>
        <fullName evidence="2">DUF2279 domain-containing protein</fullName>
    </submittedName>
</protein>
<accession>A0A369I3E2</accession>
<evidence type="ECO:0000313" key="3">
    <source>
        <dbReference type="Proteomes" id="UP000253141"/>
    </source>
</evidence>
<dbReference type="EMBL" id="QPIW01000027">
    <property type="protein sequence ID" value="RDB03430.1"/>
    <property type="molecule type" value="Genomic_DNA"/>
</dbReference>
<comment type="caution">
    <text evidence="2">The sequence shown here is derived from an EMBL/GenBank/DDBJ whole genome shotgun (WGS) entry which is preliminary data.</text>
</comment>
<keyword evidence="3" id="KW-1185">Reference proteome</keyword>
<dbReference type="Pfam" id="PF10043">
    <property type="entry name" value="DUF2279"/>
    <property type="match status" value="1"/>
</dbReference>
<evidence type="ECO:0000313" key="2">
    <source>
        <dbReference type="EMBL" id="RDB03430.1"/>
    </source>
</evidence>
<dbReference type="AlphaFoldDB" id="A0A369I3E2"/>
<sequence>MKPLLNKLISLLLALLTGLIGFAQTATDSLTTSQPAPTPTFHKGRFAAVVATEAALYAGTMSYLNFIWYKDEKRVPFEFYADGKGYLQVDKFGHAYGAYLESYVGYKALRWSGASKKKALLYGGTLGFLLQSPIEIVDGFYEGWGFSWSDMAANAVGSGMVIGQELLFDEQIMKYKFSFRRSPYSKQANGYLGTTFAGQILQDYNAHTYWFSIGLNRIIRSERIPDWLNVAVGYGANGMFGEFENIKKWGNVVIPPTQRYRQFLFSLDIDWTKIKTKNRFLNQVFQSMFMIKLPFPTLEINTKNGFRLYGIYY</sequence>
<feature type="signal peptide" evidence="1">
    <location>
        <begin position="1"/>
        <end position="25"/>
    </location>
</feature>
<dbReference type="InterPro" id="IPR018736">
    <property type="entry name" value="DUF2279_periplasmic_lipo"/>
</dbReference>
<reference evidence="2 3" key="1">
    <citation type="submission" date="2018-07" db="EMBL/GenBank/DDBJ databases">
        <title>Genome analysis of Runella aurantiaca.</title>
        <authorList>
            <person name="Yang X."/>
        </authorList>
    </citation>
    <scope>NUCLEOTIDE SEQUENCE [LARGE SCALE GENOMIC DNA]</scope>
    <source>
        <strain evidence="2 3">YX9</strain>
    </source>
</reference>
<gene>
    <name evidence="2" type="ORF">DVG78_24100</name>
</gene>
<name>A0A369I3E2_9BACT</name>
<evidence type="ECO:0000256" key="1">
    <source>
        <dbReference type="SAM" id="SignalP"/>
    </source>
</evidence>
<feature type="chain" id="PRO_5016720588" evidence="1">
    <location>
        <begin position="26"/>
        <end position="313"/>
    </location>
</feature>
<keyword evidence="1" id="KW-0732">Signal</keyword>
<organism evidence="2 3">
    <name type="scientific">Runella aurantiaca</name>
    <dbReference type="NCBI Taxonomy" id="2282308"/>
    <lineage>
        <taxon>Bacteria</taxon>
        <taxon>Pseudomonadati</taxon>
        <taxon>Bacteroidota</taxon>
        <taxon>Cytophagia</taxon>
        <taxon>Cytophagales</taxon>
        <taxon>Spirosomataceae</taxon>
        <taxon>Runella</taxon>
    </lineage>
</organism>
<proteinExistence type="predicted"/>